<dbReference type="InterPro" id="IPR011990">
    <property type="entry name" value="TPR-like_helical_dom_sf"/>
</dbReference>
<keyword evidence="2" id="KW-1185">Reference proteome</keyword>
<evidence type="ECO:0000313" key="2">
    <source>
        <dbReference type="Proteomes" id="UP000029518"/>
    </source>
</evidence>
<dbReference type="Proteomes" id="UP000029518">
    <property type="component" value="Chromosome"/>
</dbReference>
<dbReference type="SUPFAM" id="SSF81901">
    <property type="entry name" value="HCP-like"/>
    <property type="match status" value="1"/>
</dbReference>
<reference evidence="1" key="1">
    <citation type="submission" date="2014-08" db="EMBL/GenBank/DDBJ databases">
        <title>Comparative genomics of the Paenibacillus odorifer group.</title>
        <authorList>
            <person name="den Bakker H.C."/>
            <person name="Tsai Y.-C.Y.-C."/>
            <person name="Martin N."/>
            <person name="Korlach J."/>
            <person name="Wiedmann M."/>
        </authorList>
    </citation>
    <scope>NUCLEOTIDE SEQUENCE [LARGE SCALE GENOMIC DNA]</scope>
    <source>
        <strain evidence="1">DSM 13188</strain>
    </source>
</reference>
<proteinExistence type="predicted"/>
<protein>
    <recommendedName>
        <fullName evidence="3">Tetratricopeptide repeat protein</fullName>
    </recommendedName>
</protein>
<accession>A0A089L5W2</accession>
<evidence type="ECO:0000313" key="1">
    <source>
        <dbReference type="EMBL" id="AIQ56182.1"/>
    </source>
</evidence>
<dbReference type="EMBL" id="CP009285">
    <property type="protein sequence ID" value="AIQ56182.1"/>
    <property type="molecule type" value="Genomic_DNA"/>
</dbReference>
<dbReference type="HOGENOM" id="CLU_905683_0_0_9"/>
<sequence length="307" mass="36155">MTFDEELYLLEEECEGLPQRLTRERIIQFLKDKIQTLSGTDLQLAYENLARFYLDQGTDIKENFMNAHEARMYFQKVLDSEVSQSLRDAATYHLGHAALLERNPREALKWFERALSSECIDRGRKVKAYYHAARCSVHMQEYDKAREYLDSGRALDTTHKYQTEYEDTYYVIQIPRVERQLKPYRLCIPGENPRELTNHEVVELEDSSYVILDIRSELHPKAFYREGSLVLTEGFAHMLISLSCKENHSDDYWLMNHFEKLQLQSLKVIVARQNQRFQKAEIPVKIARKQGKYVYEGPDLGVLTILE</sequence>
<dbReference type="AlphaFoldDB" id="A0A089L5W2"/>
<dbReference type="Gene3D" id="1.25.40.10">
    <property type="entry name" value="Tetratricopeptide repeat domain"/>
    <property type="match status" value="1"/>
</dbReference>
<organism evidence="1 2">
    <name type="scientific">Paenibacillus borealis</name>
    <dbReference type="NCBI Taxonomy" id="160799"/>
    <lineage>
        <taxon>Bacteria</taxon>
        <taxon>Bacillati</taxon>
        <taxon>Bacillota</taxon>
        <taxon>Bacilli</taxon>
        <taxon>Bacillales</taxon>
        <taxon>Paenibacillaceae</taxon>
        <taxon>Paenibacillus</taxon>
    </lineage>
</organism>
<evidence type="ECO:0008006" key="3">
    <source>
        <dbReference type="Google" id="ProtNLM"/>
    </source>
</evidence>
<dbReference type="RefSeq" id="WP_042210522.1">
    <property type="nucleotide sequence ID" value="NZ_CP009285.1"/>
</dbReference>
<dbReference type="KEGG" id="pbd:PBOR_03840"/>
<name>A0A089L5W2_PAEBO</name>
<gene>
    <name evidence="1" type="ORF">PBOR_03840</name>
</gene>